<proteinExistence type="predicted"/>
<feature type="compositionally biased region" description="Acidic residues" evidence="1">
    <location>
        <begin position="49"/>
        <end position="59"/>
    </location>
</feature>
<evidence type="ECO:0008006" key="4">
    <source>
        <dbReference type="Google" id="ProtNLM"/>
    </source>
</evidence>
<evidence type="ECO:0000313" key="3">
    <source>
        <dbReference type="Proteomes" id="UP000011661"/>
    </source>
</evidence>
<sequence>MAAGSELRRLLVMSAVLCAVCGLVLAASAMPMIASESPASEFVDRDSDERETETETAFEQDEHAMDVDGAGGPLDIDTELPNLPGGAVGDRPAESEHSIAETALYGLTALFSALDGDSSGDIAGDSGDEFASSGAEADTPGEGSSDDGNGADGRSDTESGADGHRDTESGESERSDSESHVDETTDEPTADADADGDDSSLEDAVPGLSDGVVMGGLVVGGLVALAYVFATRSNPTAAVLSIPGRLVSAALSGVVACSQALERAIGALYGLRSIAELPGLVAATLVGAFHRTGVRIRTVGSSLFGGRVDASTADAAGGHASARKRIGAAFESVIDAAPMSRERVATATPTDVARSARDAGAPDEPVETITHSFRDVEYGGRDPETHLERTTTAHDRLQSALEATESTETTPAADEAGGQEGETDE</sequence>
<keyword evidence="3" id="KW-1185">Reference proteome</keyword>
<gene>
    <name evidence="2" type="ORF">C495_09390</name>
</gene>
<feature type="region of interest" description="Disordered" evidence="1">
    <location>
        <begin position="341"/>
        <end position="425"/>
    </location>
</feature>
<evidence type="ECO:0000256" key="1">
    <source>
        <dbReference type="SAM" id="MobiDB-lite"/>
    </source>
</evidence>
<evidence type="ECO:0000313" key="2">
    <source>
        <dbReference type="EMBL" id="ELY45145.1"/>
    </source>
</evidence>
<accession>L9W6N1</accession>
<feature type="compositionally biased region" description="Basic and acidic residues" evidence="1">
    <location>
        <begin position="372"/>
        <end position="397"/>
    </location>
</feature>
<feature type="region of interest" description="Disordered" evidence="1">
    <location>
        <begin position="38"/>
        <end position="95"/>
    </location>
</feature>
<feature type="compositionally biased region" description="Low complexity" evidence="1">
    <location>
        <begin position="402"/>
        <end position="416"/>
    </location>
</feature>
<feature type="region of interest" description="Disordered" evidence="1">
    <location>
        <begin position="120"/>
        <end position="205"/>
    </location>
</feature>
<name>L9W6N1_9EURY</name>
<protein>
    <recommendedName>
        <fullName evidence="4">DUF4129 domain-containing protein</fullName>
    </recommendedName>
</protein>
<comment type="caution">
    <text evidence="2">The sequence shown here is derived from an EMBL/GenBank/DDBJ whole genome shotgun (WGS) entry which is preliminary data.</text>
</comment>
<organism evidence="2 3">
    <name type="scientific">Natronorubrum sulfidifaciens JCM 14089</name>
    <dbReference type="NCBI Taxonomy" id="1230460"/>
    <lineage>
        <taxon>Archaea</taxon>
        <taxon>Methanobacteriati</taxon>
        <taxon>Methanobacteriota</taxon>
        <taxon>Stenosarchaea group</taxon>
        <taxon>Halobacteria</taxon>
        <taxon>Halobacteriales</taxon>
        <taxon>Natrialbaceae</taxon>
        <taxon>Natronorubrum</taxon>
    </lineage>
</organism>
<dbReference type="AlphaFoldDB" id="L9W6N1"/>
<feature type="compositionally biased region" description="Basic and acidic residues" evidence="1">
    <location>
        <begin position="153"/>
        <end position="183"/>
    </location>
</feature>
<dbReference type="PATRIC" id="fig|1230460.4.peg.1901"/>
<dbReference type="Proteomes" id="UP000011661">
    <property type="component" value="Unassembled WGS sequence"/>
</dbReference>
<reference evidence="2 3" key="1">
    <citation type="journal article" date="2014" name="PLoS Genet.">
        <title>Phylogenetically driven sequencing of extremely halophilic archaea reveals strategies for static and dynamic osmo-response.</title>
        <authorList>
            <person name="Becker E.A."/>
            <person name="Seitzer P.M."/>
            <person name="Tritt A."/>
            <person name="Larsen D."/>
            <person name="Krusor M."/>
            <person name="Yao A.I."/>
            <person name="Wu D."/>
            <person name="Madern D."/>
            <person name="Eisen J.A."/>
            <person name="Darling A.E."/>
            <person name="Facciotti M.T."/>
        </authorList>
    </citation>
    <scope>NUCLEOTIDE SEQUENCE [LARGE SCALE GENOMIC DNA]</scope>
    <source>
        <strain evidence="2 3">JCM 14089</strain>
    </source>
</reference>
<dbReference type="EMBL" id="AOHX01000037">
    <property type="protein sequence ID" value="ELY45145.1"/>
    <property type="molecule type" value="Genomic_DNA"/>
</dbReference>
<dbReference type="STRING" id="1230460.C495_09390"/>
<feature type="compositionally biased region" description="Acidic residues" evidence="1">
    <location>
        <begin position="184"/>
        <end position="201"/>
    </location>
</feature>